<evidence type="ECO:0000256" key="5">
    <source>
        <dbReference type="ARBA" id="ARBA00022840"/>
    </source>
</evidence>
<evidence type="ECO:0000256" key="2">
    <source>
        <dbReference type="ARBA" id="ARBA00022490"/>
    </source>
</evidence>
<evidence type="ECO:0000313" key="9">
    <source>
        <dbReference type="EMBL" id="JAI67730.1"/>
    </source>
</evidence>
<comment type="subcellular location">
    <subcellularLocation>
        <location evidence="1">Cytoplasm</location>
        <location evidence="1">Cytoskeleton</location>
        <location evidence="1">Spindle</location>
    </subcellularLocation>
</comment>
<organism evidence="9">
    <name type="scientific">Scylla olivacea</name>
    <name type="common">Orange mud crab</name>
    <name type="synonym">Cancer olivacea</name>
    <dbReference type="NCBI Taxonomy" id="85551"/>
    <lineage>
        <taxon>Eukaryota</taxon>
        <taxon>Metazoa</taxon>
        <taxon>Ecdysozoa</taxon>
        <taxon>Arthropoda</taxon>
        <taxon>Crustacea</taxon>
        <taxon>Multicrustacea</taxon>
        <taxon>Malacostraca</taxon>
        <taxon>Eumalacostraca</taxon>
        <taxon>Eucarida</taxon>
        <taxon>Decapoda</taxon>
        <taxon>Pleocyemata</taxon>
        <taxon>Brachyura</taxon>
        <taxon>Eubrachyura</taxon>
        <taxon>Portunoidea</taxon>
        <taxon>Portunidae</taxon>
        <taxon>Portuninae</taxon>
        <taxon>Scylla</taxon>
    </lineage>
</organism>
<keyword evidence="7" id="KW-0413">Isomerase</keyword>
<dbReference type="InterPro" id="IPR050304">
    <property type="entry name" value="MT-severing_AAA_ATPase"/>
</dbReference>
<keyword evidence="4" id="KW-0547">Nucleotide-binding</keyword>
<dbReference type="GO" id="GO:0016887">
    <property type="term" value="F:ATP hydrolysis activity"/>
    <property type="evidence" value="ECO:0007669"/>
    <property type="project" value="InterPro"/>
</dbReference>
<evidence type="ECO:0000256" key="4">
    <source>
        <dbReference type="ARBA" id="ARBA00022741"/>
    </source>
</evidence>
<sequence>MPAGVINTLTSHIVYSFLELLSPSPPHHHAHDLVTLTMTLTTSVLLQVLFEMARFHAPSTIFVDEVDALMASRQGEQEHEASRRMKTQLLVELDGLTQSNHHVFLLAASNIPW</sequence>
<dbReference type="InterPro" id="IPR027417">
    <property type="entry name" value="P-loop_NTPase"/>
</dbReference>
<evidence type="ECO:0000256" key="7">
    <source>
        <dbReference type="ARBA" id="ARBA00023235"/>
    </source>
</evidence>
<evidence type="ECO:0000259" key="8">
    <source>
        <dbReference type="Pfam" id="PF00004"/>
    </source>
</evidence>
<dbReference type="GO" id="GO:0005874">
    <property type="term" value="C:microtubule"/>
    <property type="evidence" value="ECO:0007669"/>
    <property type="project" value="UniProtKB-KW"/>
</dbReference>
<evidence type="ECO:0000256" key="3">
    <source>
        <dbReference type="ARBA" id="ARBA00022701"/>
    </source>
</evidence>
<dbReference type="Pfam" id="PF00004">
    <property type="entry name" value="AAA"/>
    <property type="match status" value="1"/>
</dbReference>
<keyword evidence="3" id="KW-0493">Microtubule</keyword>
<accession>A0A0P4WMC8</accession>
<keyword evidence="5" id="KW-0067">ATP-binding</keyword>
<name>A0A0P4WMC8_SCYOL</name>
<dbReference type="InterPro" id="IPR003959">
    <property type="entry name" value="ATPase_AAA_core"/>
</dbReference>
<protein>
    <recommendedName>
        <fullName evidence="8">ATPase AAA-type core domain-containing protein</fullName>
    </recommendedName>
</protein>
<dbReference type="GO" id="GO:0016853">
    <property type="term" value="F:isomerase activity"/>
    <property type="evidence" value="ECO:0007669"/>
    <property type="project" value="UniProtKB-KW"/>
</dbReference>
<feature type="domain" description="ATPase AAA-type core" evidence="8">
    <location>
        <begin position="42"/>
        <end position="112"/>
    </location>
</feature>
<keyword evidence="6" id="KW-0206">Cytoskeleton</keyword>
<dbReference type="EMBL" id="GDRN01025115">
    <property type="protein sequence ID" value="JAI67730.1"/>
    <property type="molecule type" value="Transcribed_RNA"/>
</dbReference>
<dbReference type="PANTHER" id="PTHR23074:SF78">
    <property type="entry name" value="KATANIN P60 ATPASE-CONTAINING SUBUNIT A-LIKE 2"/>
    <property type="match status" value="1"/>
</dbReference>
<dbReference type="GO" id="GO:0005524">
    <property type="term" value="F:ATP binding"/>
    <property type="evidence" value="ECO:0007669"/>
    <property type="project" value="UniProtKB-KW"/>
</dbReference>
<keyword evidence="2" id="KW-0963">Cytoplasm</keyword>
<dbReference type="Gene3D" id="3.40.50.300">
    <property type="entry name" value="P-loop containing nucleotide triphosphate hydrolases"/>
    <property type="match status" value="1"/>
</dbReference>
<evidence type="ECO:0000256" key="6">
    <source>
        <dbReference type="ARBA" id="ARBA00023212"/>
    </source>
</evidence>
<dbReference type="PANTHER" id="PTHR23074">
    <property type="entry name" value="AAA DOMAIN-CONTAINING"/>
    <property type="match status" value="1"/>
</dbReference>
<evidence type="ECO:0000256" key="1">
    <source>
        <dbReference type="ARBA" id="ARBA00004186"/>
    </source>
</evidence>
<proteinExistence type="predicted"/>
<reference evidence="9" key="1">
    <citation type="submission" date="2015-09" db="EMBL/GenBank/DDBJ databases">
        <title>Scylla olivacea transcriptome.</title>
        <authorList>
            <person name="Ikhwanuddin M."/>
        </authorList>
    </citation>
    <scope>NUCLEOTIDE SEQUENCE</scope>
</reference>
<dbReference type="SUPFAM" id="SSF52540">
    <property type="entry name" value="P-loop containing nucleoside triphosphate hydrolases"/>
    <property type="match status" value="1"/>
</dbReference>
<dbReference type="GO" id="GO:0005819">
    <property type="term" value="C:spindle"/>
    <property type="evidence" value="ECO:0007669"/>
    <property type="project" value="UniProtKB-SubCell"/>
</dbReference>
<dbReference type="AlphaFoldDB" id="A0A0P4WMC8"/>